<name>A0ABW6SYZ9_9ACTN</name>
<comment type="caution">
    <text evidence="2">The sequence shown here is derived from an EMBL/GenBank/DDBJ whole genome shotgun (WGS) entry which is preliminary data.</text>
</comment>
<dbReference type="RefSeq" id="WP_387416481.1">
    <property type="nucleotide sequence ID" value="NZ_JBIASD010000028.1"/>
</dbReference>
<sequence length="292" mass="31703">MAENGRTFRVNSTAWDRRLSVRVDGKGLIGHAGAALLRKCADQTGLTGALGAVFARLGAAPVWDRGVVLIQLAVAITLGATSMRQIVLLAHQEALFGAPPSDSTVRRSLEPVGEGERLRIWIARARARVRRHVWTLIAQREAGFPWLQVAGKVLTGWIVVDIDATLITAHSPKEGAAATFKKTWGFHPLGAWCANTQESLAMLLRKGSAGSNTVADHLEVLAAAIEQIPARWRAKLLIRIDGAGATHDLLERLEKLNTTRRTVRFTVGWTITEVDEAAIAALPKMAWEAALR</sequence>
<reference evidence="2 3" key="1">
    <citation type="submission" date="2024-10" db="EMBL/GenBank/DDBJ databases">
        <title>The Natural Products Discovery Center: Release of the First 8490 Sequenced Strains for Exploring Actinobacteria Biosynthetic Diversity.</title>
        <authorList>
            <person name="Kalkreuter E."/>
            <person name="Kautsar S.A."/>
            <person name="Yang D."/>
            <person name="Bader C.D."/>
            <person name="Teijaro C.N."/>
            <person name="Fluegel L."/>
            <person name="Davis C.M."/>
            <person name="Simpson J.R."/>
            <person name="Lauterbach L."/>
            <person name="Steele A.D."/>
            <person name="Gui C."/>
            <person name="Meng S."/>
            <person name="Li G."/>
            <person name="Viehrig K."/>
            <person name="Ye F."/>
            <person name="Su P."/>
            <person name="Kiefer A.F."/>
            <person name="Nichols A."/>
            <person name="Cepeda A.J."/>
            <person name="Yan W."/>
            <person name="Fan B."/>
            <person name="Jiang Y."/>
            <person name="Adhikari A."/>
            <person name="Zheng C.-J."/>
            <person name="Schuster L."/>
            <person name="Cowan T.M."/>
            <person name="Smanski M.J."/>
            <person name="Chevrette M.G."/>
            <person name="De Carvalho L.P.S."/>
            <person name="Shen B."/>
        </authorList>
    </citation>
    <scope>NUCLEOTIDE SEQUENCE [LARGE SCALE GENOMIC DNA]</scope>
    <source>
        <strain evidence="2 3">NPDC002173</strain>
    </source>
</reference>
<dbReference type="InterPro" id="IPR025668">
    <property type="entry name" value="Tnp_DDE_dom"/>
</dbReference>
<dbReference type="Pfam" id="PF13701">
    <property type="entry name" value="DDE_Tnp_1_4"/>
    <property type="match status" value="1"/>
</dbReference>
<dbReference type="EMBL" id="JBIASD010000028">
    <property type="protein sequence ID" value="MFF3670235.1"/>
    <property type="molecule type" value="Genomic_DNA"/>
</dbReference>
<protein>
    <submittedName>
        <fullName evidence="2">Transposase</fullName>
    </submittedName>
</protein>
<feature type="non-terminal residue" evidence="2">
    <location>
        <position position="292"/>
    </location>
</feature>
<organism evidence="2 3">
    <name type="scientific">Microtetraspora malaysiensis</name>
    <dbReference type="NCBI Taxonomy" id="161358"/>
    <lineage>
        <taxon>Bacteria</taxon>
        <taxon>Bacillati</taxon>
        <taxon>Actinomycetota</taxon>
        <taxon>Actinomycetes</taxon>
        <taxon>Streptosporangiales</taxon>
        <taxon>Streptosporangiaceae</taxon>
        <taxon>Microtetraspora</taxon>
    </lineage>
</organism>
<feature type="domain" description="Transposase DDE" evidence="1">
    <location>
        <begin position="16"/>
        <end position="288"/>
    </location>
</feature>
<accession>A0ABW6SYZ9</accession>
<keyword evidence="3" id="KW-1185">Reference proteome</keyword>
<proteinExistence type="predicted"/>
<dbReference type="Proteomes" id="UP001602013">
    <property type="component" value="Unassembled WGS sequence"/>
</dbReference>
<evidence type="ECO:0000313" key="2">
    <source>
        <dbReference type="EMBL" id="MFF3670235.1"/>
    </source>
</evidence>
<evidence type="ECO:0000313" key="3">
    <source>
        <dbReference type="Proteomes" id="UP001602013"/>
    </source>
</evidence>
<evidence type="ECO:0000259" key="1">
    <source>
        <dbReference type="Pfam" id="PF13701"/>
    </source>
</evidence>
<gene>
    <name evidence="2" type="ORF">ACFYXI_32075</name>
</gene>